<proteinExistence type="predicted"/>
<dbReference type="OrthoDB" id="4564732at2"/>
<keyword evidence="3" id="KW-1185">Reference proteome</keyword>
<sequence>MRNDKVSDDRALTLPKFFSYYKNPVKLVSAAGGEIRAWRLCRTTGGWESADDLIDEILLAVGGEVSSLSREDFVQWVEHDRAEHVQGEGSVFALYETIGAILDVAEGQRRGLTSMEQALVVGLRRKTFVMFEEALLAAGDTAADPSLGRDVPGDGPEQRGAGHRGP</sequence>
<organism evidence="2 3">
    <name type="scientific">Micromonospora endolithica</name>
    <dbReference type="NCBI Taxonomy" id="230091"/>
    <lineage>
        <taxon>Bacteria</taxon>
        <taxon>Bacillati</taxon>
        <taxon>Actinomycetota</taxon>
        <taxon>Actinomycetes</taxon>
        <taxon>Micromonosporales</taxon>
        <taxon>Micromonosporaceae</taxon>
        <taxon>Micromonospora</taxon>
    </lineage>
</organism>
<gene>
    <name evidence="2" type="ORF">D7223_31645</name>
</gene>
<dbReference type="AlphaFoldDB" id="A0A3A9YQ31"/>
<accession>A0A3A9YQ31</accession>
<evidence type="ECO:0000256" key="1">
    <source>
        <dbReference type="SAM" id="MobiDB-lite"/>
    </source>
</evidence>
<comment type="caution">
    <text evidence="2">The sequence shown here is derived from an EMBL/GenBank/DDBJ whole genome shotgun (WGS) entry which is preliminary data.</text>
</comment>
<dbReference type="Proteomes" id="UP000281726">
    <property type="component" value="Unassembled WGS sequence"/>
</dbReference>
<evidence type="ECO:0000313" key="3">
    <source>
        <dbReference type="Proteomes" id="UP000281726"/>
    </source>
</evidence>
<feature type="region of interest" description="Disordered" evidence="1">
    <location>
        <begin position="142"/>
        <end position="166"/>
    </location>
</feature>
<evidence type="ECO:0000313" key="2">
    <source>
        <dbReference type="EMBL" id="RKN38093.1"/>
    </source>
</evidence>
<protein>
    <submittedName>
        <fullName evidence="2">Uncharacterized protein</fullName>
    </submittedName>
</protein>
<name>A0A3A9YQ31_9ACTN</name>
<dbReference type="EMBL" id="RBAK01000023">
    <property type="protein sequence ID" value="RKN38093.1"/>
    <property type="molecule type" value="Genomic_DNA"/>
</dbReference>
<reference evidence="2 3" key="1">
    <citation type="journal article" date="2004" name="Syst. Appl. Microbiol.">
        <title>Cryptoendolithic actinomycetes from antarctic sandstone rock samples: Micromonospora endolithica sp. nov. and two isolates related to Micromonospora coerulea Jensen 1932.</title>
        <authorList>
            <person name="Hirsch P."/>
            <person name="Mevs U."/>
            <person name="Kroppenstedt R.M."/>
            <person name="Schumann P."/>
            <person name="Stackebrandt E."/>
        </authorList>
    </citation>
    <scope>NUCLEOTIDE SEQUENCE [LARGE SCALE GENOMIC DNA]</scope>
    <source>
        <strain evidence="2 3">JCM 12677</strain>
    </source>
</reference>